<reference evidence="3" key="1">
    <citation type="journal article" date="2010" name="PLoS Negl. Trop. Dis.">
        <title>The genome sequence of Trypanosoma brucei gambiense, causative agent of chronic human african trypanosomiasis.</title>
        <authorList>
            <person name="Jackson A.P."/>
            <person name="Sanders M."/>
            <person name="Berry A."/>
            <person name="McQuillan J."/>
            <person name="Aslett M.A."/>
            <person name="Quail M.A."/>
            <person name="Chukualim B."/>
            <person name="Capewell P."/>
            <person name="MacLeod A."/>
            <person name="Melville S.E."/>
            <person name="Gibson W."/>
            <person name="Barry J.D."/>
            <person name="Berriman M."/>
            <person name="Hertz-Fowler C."/>
        </authorList>
    </citation>
    <scope>NUCLEOTIDE SEQUENCE [LARGE SCALE GENOMIC DNA]</scope>
    <source>
        <strain evidence="3">MHOM/CI/86/DAL972</strain>
    </source>
</reference>
<feature type="compositionally biased region" description="Low complexity" evidence="1">
    <location>
        <begin position="295"/>
        <end position="306"/>
    </location>
</feature>
<gene>
    <name evidence="2" type="ORF">TbgDal_XI14580</name>
</gene>
<dbReference type="AlphaFoldDB" id="D0A9I8"/>
<feature type="compositionally biased region" description="Basic and acidic residues" evidence="1">
    <location>
        <begin position="344"/>
        <end position="353"/>
    </location>
</feature>
<evidence type="ECO:0000256" key="1">
    <source>
        <dbReference type="SAM" id="MobiDB-lite"/>
    </source>
</evidence>
<dbReference type="EMBL" id="FN554974">
    <property type="protein sequence ID" value="CBH18339.1"/>
    <property type="molecule type" value="Genomic_DNA"/>
</dbReference>
<dbReference type="Proteomes" id="UP000002316">
    <property type="component" value="Chromosome 11"/>
</dbReference>
<accession>D0A9I8</accession>
<evidence type="ECO:0000313" key="3">
    <source>
        <dbReference type="Proteomes" id="UP000002316"/>
    </source>
</evidence>
<dbReference type="GeneID" id="23866640"/>
<organism evidence="2 3">
    <name type="scientific">Trypanosoma brucei gambiense (strain MHOM/CI/86/DAL972)</name>
    <dbReference type="NCBI Taxonomy" id="679716"/>
    <lineage>
        <taxon>Eukaryota</taxon>
        <taxon>Discoba</taxon>
        <taxon>Euglenozoa</taxon>
        <taxon>Kinetoplastea</taxon>
        <taxon>Metakinetoplastina</taxon>
        <taxon>Trypanosomatida</taxon>
        <taxon>Trypanosomatidae</taxon>
        <taxon>Trypanosoma</taxon>
    </lineage>
</organism>
<sequence>MQQKKCYTREELLALRSTLRLDTFPNPIKVDCPMLTDCELELHETRVTKRQKVDWSPQVPGTKLVSVVSGSDSCLGTVCESGAPVVQRDGFGECVVVRSGVSLFDGCADASSQSRRAVVPPRLHVPIVTIDGPVRGKPSNVGGSDLESRASFDTERGMVARLRELQERRKQGQREPPNRSCWSQALGSKIGTDSVKVRVCSSLQPKCSFRNHGSSATPPASADKKDRCGASLPIPEAEAAVPMANVSLFKSSGGSRYFQFTRTLGLWEYLTTHSGLGSLSGTQMVSKKEANTDANNSSSGVQSSVGPDEFATSSASRREGESASDKAVVPATRKPHRRRTNRTYAEKRAHRDAQQSVSTAT</sequence>
<dbReference type="RefSeq" id="XP_011780603.1">
    <property type="nucleotide sequence ID" value="XM_011782301.1"/>
</dbReference>
<proteinExistence type="predicted"/>
<dbReference type="KEGG" id="tbg:TbgDal_XI14580"/>
<feature type="region of interest" description="Disordered" evidence="1">
    <location>
        <begin position="287"/>
        <end position="361"/>
    </location>
</feature>
<dbReference type="VEuPathDB" id="TriTrypDB:Tbg972.11.14580"/>
<feature type="compositionally biased region" description="Polar residues" evidence="1">
    <location>
        <begin position="208"/>
        <end position="218"/>
    </location>
</feature>
<protein>
    <submittedName>
        <fullName evidence="2">Uncharacterized protein</fullName>
    </submittedName>
</protein>
<name>D0A9I8_TRYB9</name>
<feature type="region of interest" description="Disordered" evidence="1">
    <location>
        <begin position="208"/>
        <end position="229"/>
    </location>
</feature>
<evidence type="ECO:0000313" key="2">
    <source>
        <dbReference type="EMBL" id="CBH18339.1"/>
    </source>
</evidence>
<dbReference type="OrthoDB" id="250179at2759"/>